<dbReference type="EMBL" id="CP093313">
    <property type="protein sequence ID" value="UWZ85225.1"/>
    <property type="molecule type" value="Genomic_DNA"/>
</dbReference>
<dbReference type="Proteomes" id="UP001059380">
    <property type="component" value="Chromosome"/>
</dbReference>
<evidence type="ECO:0000313" key="3">
    <source>
        <dbReference type="EMBL" id="UWZ85225.1"/>
    </source>
</evidence>
<keyword evidence="2" id="KW-0732">Signal</keyword>
<feature type="compositionally biased region" description="Polar residues" evidence="1">
    <location>
        <begin position="21"/>
        <end position="30"/>
    </location>
</feature>
<evidence type="ECO:0000256" key="1">
    <source>
        <dbReference type="SAM" id="MobiDB-lite"/>
    </source>
</evidence>
<accession>A0A9J7BRL3</accession>
<evidence type="ECO:0000256" key="2">
    <source>
        <dbReference type="SAM" id="SignalP"/>
    </source>
</evidence>
<organism evidence="3 4">
    <name type="scientific">Occallatibacter riparius</name>
    <dbReference type="NCBI Taxonomy" id="1002689"/>
    <lineage>
        <taxon>Bacteria</taxon>
        <taxon>Pseudomonadati</taxon>
        <taxon>Acidobacteriota</taxon>
        <taxon>Terriglobia</taxon>
        <taxon>Terriglobales</taxon>
        <taxon>Acidobacteriaceae</taxon>
        <taxon>Occallatibacter</taxon>
    </lineage>
</organism>
<feature type="signal peptide" evidence="2">
    <location>
        <begin position="1"/>
        <end position="21"/>
    </location>
</feature>
<dbReference type="AlphaFoldDB" id="A0A9J7BRL3"/>
<feature type="chain" id="PRO_5039886375" evidence="2">
    <location>
        <begin position="22"/>
        <end position="453"/>
    </location>
</feature>
<sequence length="453" mass="50187">MSLSRYVFFLSFLLGSLDSSAQQGSPNQSMGGMDMPSAQMTSHEQMSGMSEMMYQMHPKTFIQEVRQHAASGTSAEPNSTPTPMVMWMKGSWMLMFHANAFVLDTQQTSPRGGDKLFSTNWFMPMAQRSLGPGQLTIRAMFSLEPATVTDRRYPLLFQQGETAYGVPLADAQHPHDFFMELGALYDVPIGERSLLTFYAAPVGDPAIGPTAYPHRASASENPVGTLGHHQQDSTHIANDVVTAGFTHHLVRVEMSGFHGREPDEFRWNIDHGKIDSWSARVTVQPGQNWSGQFSYGRITSPEALFPSEDQARTTASVMYNKPFQHGNWASSAVWGRTRSLEDSAKENSYLFESTVKFAEKNYAWVRLENAGRSNELVVGENPLPPGFKEEPLTHVQAYTFGYDREIRLVPGISSAVGAQVSTYGVGAPLKPIYGSDPVSVAVFIRFRPASRLH</sequence>
<evidence type="ECO:0000313" key="4">
    <source>
        <dbReference type="Proteomes" id="UP001059380"/>
    </source>
</evidence>
<dbReference type="RefSeq" id="WP_260794743.1">
    <property type="nucleotide sequence ID" value="NZ_CP093313.1"/>
</dbReference>
<feature type="region of interest" description="Disordered" evidence="1">
    <location>
        <begin position="21"/>
        <end position="42"/>
    </location>
</feature>
<name>A0A9J7BRL3_9BACT</name>
<proteinExistence type="predicted"/>
<keyword evidence="4" id="KW-1185">Reference proteome</keyword>
<reference evidence="3" key="1">
    <citation type="submission" date="2021-04" db="EMBL/GenBank/DDBJ databases">
        <title>Phylogenetic analysis of Acidobacteriaceae.</title>
        <authorList>
            <person name="Qiu L."/>
            <person name="Zhang Q."/>
        </authorList>
    </citation>
    <scope>NUCLEOTIDE SEQUENCE</scope>
    <source>
        <strain evidence="3">DSM 25168</strain>
    </source>
</reference>
<gene>
    <name evidence="3" type="ORF">MOP44_04605</name>
</gene>
<dbReference type="KEGG" id="orp:MOP44_04605"/>
<protein>
    <submittedName>
        <fullName evidence="3">Uncharacterized protein</fullName>
    </submittedName>
</protein>